<proteinExistence type="predicted"/>
<comment type="caution">
    <text evidence="1">The sequence shown here is derived from an EMBL/GenBank/DDBJ whole genome shotgun (WGS) entry which is preliminary data.</text>
</comment>
<dbReference type="OMA" id="KRMYQIL"/>
<evidence type="ECO:0000313" key="2">
    <source>
        <dbReference type="Proteomes" id="UP000688137"/>
    </source>
</evidence>
<name>A0A8S1NWH7_PARPR</name>
<organism evidence="1 2">
    <name type="scientific">Paramecium primaurelia</name>
    <dbReference type="NCBI Taxonomy" id="5886"/>
    <lineage>
        <taxon>Eukaryota</taxon>
        <taxon>Sar</taxon>
        <taxon>Alveolata</taxon>
        <taxon>Ciliophora</taxon>
        <taxon>Intramacronucleata</taxon>
        <taxon>Oligohymenophorea</taxon>
        <taxon>Peniculida</taxon>
        <taxon>Parameciidae</taxon>
        <taxon>Paramecium</taxon>
    </lineage>
</organism>
<evidence type="ECO:0000313" key="1">
    <source>
        <dbReference type="EMBL" id="CAD8094641.1"/>
    </source>
</evidence>
<dbReference type="Proteomes" id="UP000688137">
    <property type="component" value="Unassembled WGS sequence"/>
</dbReference>
<sequence length="174" mass="20627">MLNQGRALWYALKVEDYDLVEFLINQKTDIRQTYEFEPKRYLSTASLLTLRVCQARSKGLNNHHYKRMYQLLDTFLQYAEECDIRCHCSKNYEHRCPLYIALKTLGVKKEDDMFNKKNDILKALLIKGANLKIFQGQTQIIDVEGYRQYLIQRIQFQKTSGFKQTQDGYATFSQ</sequence>
<protein>
    <submittedName>
        <fullName evidence="1">Uncharacterized protein</fullName>
    </submittedName>
</protein>
<dbReference type="EMBL" id="CAJJDM010000099">
    <property type="protein sequence ID" value="CAD8094641.1"/>
    <property type="molecule type" value="Genomic_DNA"/>
</dbReference>
<accession>A0A8S1NWH7</accession>
<gene>
    <name evidence="1" type="ORF">PPRIM_AZ9-3.1.T0960122</name>
</gene>
<reference evidence="1" key="1">
    <citation type="submission" date="2021-01" db="EMBL/GenBank/DDBJ databases">
        <authorList>
            <consortium name="Genoscope - CEA"/>
            <person name="William W."/>
        </authorList>
    </citation>
    <scope>NUCLEOTIDE SEQUENCE</scope>
</reference>
<dbReference type="AlphaFoldDB" id="A0A8S1NWH7"/>
<keyword evidence="2" id="KW-1185">Reference proteome</keyword>